<gene>
    <name evidence="1" type="ORF">Athai_23390</name>
</gene>
<dbReference type="Proteomes" id="UP000611640">
    <property type="component" value="Chromosome"/>
</dbReference>
<name>A0A7R7HWJ7_9ACTN</name>
<dbReference type="KEGG" id="atl:Athai_23390"/>
<evidence type="ECO:0000313" key="2">
    <source>
        <dbReference type="Proteomes" id="UP000611640"/>
    </source>
</evidence>
<reference evidence="1 2" key="1">
    <citation type="submission" date="2020-08" db="EMBL/GenBank/DDBJ databases">
        <title>Whole genome shotgun sequence of Actinocatenispora thailandica NBRC 105041.</title>
        <authorList>
            <person name="Komaki H."/>
            <person name="Tamura T."/>
        </authorList>
    </citation>
    <scope>NUCLEOTIDE SEQUENCE [LARGE SCALE GENOMIC DNA]</scope>
    <source>
        <strain evidence="1 2">NBRC 105041</strain>
    </source>
</reference>
<dbReference type="AlphaFoldDB" id="A0A7R7HWJ7"/>
<protein>
    <submittedName>
        <fullName evidence="1">Uncharacterized protein</fullName>
    </submittedName>
</protein>
<dbReference type="RefSeq" id="WP_203961505.1">
    <property type="nucleotide sequence ID" value="NZ_AP023355.1"/>
</dbReference>
<accession>A0A7R7HWJ7</accession>
<evidence type="ECO:0000313" key="1">
    <source>
        <dbReference type="EMBL" id="BCJ34836.1"/>
    </source>
</evidence>
<sequence length="80" mass="8736">MSRPAIRYARPRAGDECFICPAAGVPGVGSWWALVVSTVDTLTEGTMYLRVVPLDQVGSADARVHTYFVRLSGLLVRRTV</sequence>
<organism evidence="1 2">
    <name type="scientific">Actinocatenispora thailandica</name>
    <dbReference type="NCBI Taxonomy" id="227318"/>
    <lineage>
        <taxon>Bacteria</taxon>
        <taxon>Bacillati</taxon>
        <taxon>Actinomycetota</taxon>
        <taxon>Actinomycetes</taxon>
        <taxon>Micromonosporales</taxon>
        <taxon>Micromonosporaceae</taxon>
        <taxon>Actinocatenispora</taxon>
    </lineage>
</organism>
<dbReference type="EMBL" id="AP023355">
    <property type="protein sequence ID" value="BCJ34836.1"/>
    <property type="molecule type" value="Genomic_DNA"/>
</dbReference>
<proteinExistence type="predicted"/>
<keyword evidence="2" id="KW-1185">Reference proteome</keyword>